<dbReference type="InterPro" id="IPR002912">
    <property type="entry name" value="ACT_dom"/>
</dbReference>
<dbReference type="GO" id="GO:0009094">
    <property type="term" value="P:L-phenylalanine biosynthetic process"/>
    <property type="evidence" value="ECO:0007669"/>
    <property type="project" value="UniProtKB-UniPathway"/>
</dbReference>
<dbReference type="SUPFAM" id="SSF53850">
    <property type="entry name" value="Periplasmic binding protein-like II"/>
    <property type="match status" value="1"/>
</dbReference>
<evidence type="ECO:0000313" key="11">
    <source>
        <dbReference type="EMBL" id="TPD57820.1"/>
    </source>
</evidence>
<comment type="pathway">
    <text evidence="1">Amino-acid biosynthesis; L-phenylalanine biosynthesis; phenylpyruvate from prephenate: step 1/1.</text>
</comment>
<dbReference type="InterPro" id="IPR018528">
    <property type="entry name" value="Preph_deHydtase_CS"/>
</dbReference>
<accession>A0A501PBT7</accession>
<dbReference type="EMBL" id="VFIY01000018">
    <property type="protein sequence ID" value="TPD57820.1"/>
    <property type="molecule type" value="Genomic_DNA"/>
</dbReference>
<dbReference type="InterPro" id="IPR001086">
    <property type="entry name" value="Preph_deHydtase"/>
</dbReference>
<dbReference type="PROSITE" id="PS00857">
    <property type="entry name" value="PREPHENATE_DEHYDR_1"/>
    <property type="match status" value="1"/>
</dbReference>
<dbReference type="AlphaFoldDB" id="A0A501PBT7"/>
<gene>
    <name evidence="11" type="ORF">FIV46_17100</name>
</gene>
<evidence type="ECO:0000256" key="2">
    <source>
        <dbReference type="ARBA" id="ARBA00013147"/>
    </source>
</evidence>
<dbReference type="OrthoDB" id="9802281at2"/>
<evidence type="ECO:0000256" key="5">
    <source>
        <dbReference type="ARBA" id="ARBA00023222"/>
    </source>
</evidence>
<dbReference type="Gene3D" id="3.40.190.10">
    <property type="entry name" value="Periplasmic binding protein-like II"/>
    <property type="match status" value="2"/>
</dbReference>
<evidence type="ECO:0000259" key="9">
    <source>
        <dbReference type="PROSITE" id="PS51171"/>
    </source>
</evidence>
<evidence type="ECO:0000313" key="12">
    <source>
        <dbReference type="Proteomes" id="UP000319148"/>
    </source>
</evidence>
<dbReference type="SUPFAM" id="SSF55021">
    <property type="entry name" value="ACT-like"/>
    <property type="match status" value="1"/>
</dbReference>
<evidence type="ECO:0000256" key="3">
    <source>
        <dbReference type="ARBA" id="ARBA00022605"/>
    </source>
</evidence>
<keyword evidence="3" id="KW-0028">Amino-acid biosynthesis</keyword>
<dbReference type="PROSITE" id="PS51671">
    <property type="entry name" value="ACT"/>
    <property type="match status" value="1"/>
</dbReference>
<feature type="domain" description="ACT" evidence="10">
    <location>
        <begin position="203"/>
        <end position="280"/>
    </location>
</feature>
<keyword evidence="6 11" id="KW-0456">Lyase</keyword>
<dbReference type="PIRSF" id="PIRSF001500">
    <property type="entry name" value="Chor_mut_pdt_Ppr"/>
    <property type="match status" value="1"/>
</dbReference>
<dbReference type="EC" id="4.2.1.51" evidence="2"/>
<comment type="catalytic activity">
    <reaction evidence="7">
        <text>prephenate + H(+) = 3-phenylpyruvate + CO2 + H2O</text>
        <dbReference type="Rhea" id="RHEA:21648"/>
        <dbReference type="ChEBI" id="CHEBI:15377"/>
        <dbReference type="ChEBI" id="CHEBI:15378"/>
        <dbReference type="ChEBI" id="CHEBI:16526"/>
        <dbReference type="ChEBI" id="CHEBI:18005"/>
        <dbReference type="ChEBI" id="CHEBI:29934"/>
        <dbReference type="EC" id="4.2.1.51"/>
    </reaction>
</comment>
<dbReference type="RefSeq" id="WP_139942136.1">
    <property type="nucleotide sequence ID" value="NZ_JBHSYP010000005.1"/>
</dbReference>
<evidence type="ECO:0000259" key="10">
    <source>
        <dbReference type="PROSITE" id="PS51671"/>
    </source>
</evidence>
<evidence type="ECO:0000256" key="8">
    <source>
        <dbReference type="PIRSR" id="PIRSR001500-2"/>
    </source>
</evidence>
<protein>
    <recommendedName>
        <fullName evidence="2">prephenate dehydratase</fullName>
        <ecNumber evidence="2">4.2.1.51</ecNumber>
    </recommendedName>
</protein>
<evidence type="ECO:0000256" key="1">
    <source>
        <dbReference type="ARBA" id="ARBA00004741"/>
    </source>
</evidence>
<dbReference type="PANTHER" id="PTHR21022:SF19">
    <property type="entry name" value="PREPHENATE DEHYDRATASE-RELATED"/>
    <property type="match status" value="1"/>
</dbReference>
<dbReference type="InterPro" id="IPR045865">
    <property type="entry name" value="ACT-like_dom_sf"/>
</dbReference>
<keyword evidence="5" id="KW-0584">Phenylalanine biosynthesis</keyword>
<dbReference type="CDD" id="cd13631">
    <property type="entry name" value="PBP2_Ct-PDT_like"/>
    <property type="match status" value="1"/>
</dbReference>
<dbReference type="PANTHER" id="PTHR21022">
    <property type="entry name" value="PREPHENATE DEHYDRATASE P PROTEIN"/>
    <property type="match status" value="1"/>
</dbReference>
<comment type="caution">
    <text evidence="11">The sequence shown here is derived from an EMBL/GenBank/DDBJ whole genome shotgun (WGS) entry which is preliminary data.</text>
</comment>
<organism evidence="11 12">
    <name type="scientific">Emcibacter nanhaiensis</name>
    <dbReference type="NCBI Taxonomy" id="1505037"/>
    <lineage>
        <taxon>Bacteria</taxon>
        <taxon>Pseudomonadati</taxon>
        <taxon>Pseudomonadota</taxon>
        <taxon>Alphaproteobacteria</taxon>
        <taxon>Emcibacterales</taxon>
        <taxon>Emcibacteraceae</taxon>
        <taxon>Emcibacter</taxon>
    </lineage>
</organism>
<feature type="domain" description="Prephenate dehydratase" evidence="9">
    <location>
        <begin position="14"/>
        <end position="189"/>
    </location>
</feature>
<feature type="site" description="Essential for prephenate dehydratase activity" evidence="8">
    <location>
        <position position="182"/>
    </location>
</feature>
<evidence type="ECO:0000256" key="7">
    <source>
        <dbReference type="ARBA" id="ARBA00047848"/>
    </source>
</evidence>
<dbReference type="InterPro" id="IPR008242">
    <property type="entry name" value="Chor_mutase/pphenate_deHydtase"/>
</dbReference>
<dbReference type="Gene3D" id="3.30.70.260">
    <property type="match status" value="1"/>
</dbReference>
<dbReference type="UniPathway" id="UPA00121">
    <property type="reaction ID" value="UER00345"/>
</dbReference>
<dbReference type="PROSITE" id="PS51171">
    <property type="entry name" value="PREPHENATE_DEHYDR_3"/>
    <property type="match status" value="1"/>
</dbReference>
<evidence type="ECO:0000256" key="4">
    <source>
        <dbReference type="ARBA" id="ARBA00023141"/>
    </source>
</evidence>
<sequence length="294" mass="32345">MATTEQTSQSNSTLIAFQGEPGAYSHLACRTFFPDREALPCATFDAAFDAVENGQAEFAMIPIENSVAGRVADIHQLMPHKKLHIVGEHFQRVNHHLLVLPGTKMEDLDLVRSHEQALGQCRGHIAEWGLKAEAYTDTAGAAKLLSQIKDPGMAAIASSLAGEIYGLESLREGIEDAEHNTTRFVILSRDEKIAPSDIPCVTTFLFQTRNVPAALYKALGGFATNGINMTKLESYQLEGSFNASQFYADIEGHPDDPSVKLAMEELDFFTNDIRLLGTYPQADYRIEQRKKAGQ</sequence>
<name>A0A501PBT7_9PROT</name>
<dbReference type="Pfam" id="PF00800">
    <property type="entry name" value="PDT"/>
    <property type="match status" value="1"/>
</dbReference>
<dbReference type="Proteomes" id="UP000319148">
    <property type="component" value="Unassembled WGS sequence"/>
</dbReference>
<proteinExistence type="predicted"/>
<dbReference type="NCBIfam" id="NF008866">
    <property type="entry name" value="PRK11899.1"/>
    <property type="match status" value="1"/>
</dbReference>
<dbReference type="GO" id="GO:0004664">
    <property type="term" value="F:prephenate dehydratase activity"/>
    <property type="evidence" value="ECO:0007669"/>
    <property type="project" value="UniProtKB-EC"/>
</dbReference>
<reference evidence="12" key="1">
    <citation type="submission" date="2019-06" db="EMBL/GenBank/DDBJ databases">
        <title>The complete genome of Emcibacter congregatus ZYLT.</title>
        <authorList>
            <person name="Zhao Z."/>
        </authorList>
    </citation>
    <scope>NUCLEOTIDE SEQUENCE [LARGE SCALE GENOMIC DNA]</scope>
    <source>
        <strain evidence="12">MCCC 1A06723</strain>
    </source>
</reference>
<keyword evidence="12" id="KW-1185">Reference proteome</keyword>
<evidence type="ECO:0000256" key="6">
    <source>
        <dbReference type="ARBA" id="ARBA00023239"/>
    </source>
</evidence>
<dbReference type="GO" id="GO:0005737">
    <property type="term" value="C:cytoplasm"/>
    <property type="evidence" value="ECO:0007669"/>
    <property type="project" value="TreeGrafter"/>
</dbReference>
<dbReference type="CDD" id="cd04905">
    <property type="entry name" value="ACT_CM-PDT"/>
    <property type="match status" value="1"/>
</dbReference>
<keyword evidence="4" id="KW-0057">Aromatic amino acid biosynthesis</keyword>